<dbReference type="OrthoDB" id="3640at2759"/>
<dbReference type="GO" id="GO:0005768">
    <property type="term" value="C:endosome"/>
    <property type="evidence" value="ECO:0007669"/>
    <property type="project" value="TreeGrafter"/>
</dbReference>
<feature type="domain" description="MPN" evidence="10">
    <location>
        <begin position="243"/>
        <end position="371"/>
    </location>
</feature>
<evidence type="ECO:0000256" key="5">
    <source>
        <dbReference type="ARBA" id="ARBA00022786"/>
    </source>
</evidence>
<evidence type="ECO:0000256" key="9">
    <source>
        <dbReference type="SAM" id="MobiDB-lite"/>
    </source>
</evidence>
<keyword evidence="7" id="KW-0862">Zinc</keyword>
<dbReference type="PANTHER" id="PTHR12947:SF13">
    <property type="entry name" value="FI19924P1"/>
    <property type="match status" value="1"/>
</dbReference>
<proteinExistence type="inferred from homology"/>
<evidence type="ECO:0000256" key="8">
    <source>
        <dbReference type="ARBA" id="ARBA00023049"/>
    </source>
</evidence>
<dbReference type="AlphaFoldDB" id="A0A8H7QWQ3"/>
<dbReference type="Pfam" id="PF08969">
    <property type="entry name" value="USP8_dimer"/>
    <property type="match status" value="1"/>
</dbReference>
<evidence type="ECO:0000256" key="6">
    <source>
        <dbReference type="ARBA" id="ARBA00022801"/>
    </source>
</evidence>
<keyword evidence="12" id="KW-1185">Reference proteome</keyword>
<dbReference type="FunFam" id="3.40.140.10:FF:000033">
    <property type="entry name" value="AMSH-like protease sst2"/>
    <property type="match status" value="1"/>
</dbReference>
<keyword evidence="5" id="KW-0833">Ubl conjugation pathway</keyword>
<comment type="cofactor">
    <cofactor evidence="1">
        <name>Zn(2+)</name>
        <dbReference type="ChEBI" id="CHEBI:29105"/>
    </cofactor>
</comment>
<evidence type="ECO:0000256" key="3">
    <source>
        <dbReference type="ARBA" id="ARBA00022670"/>
    </source>
</evidence>
<dbReference type="GO" id="GO:0006508">
    <property type="term" value="P:proteolysis"/>
    <property type="evidence" value="ECO:0007669"/>
    <property type="project" value="UniProtKB-KW"/>
</dbReference>
<keyword evidence="8" id="KW-0482">Metalloprotease</keyword>
<organism evidence="11 12">
    <name type="scientific">Mucor plumbeus</name>
    <dbReference type="NCBI Taxonomy" id="97098"/>
    <lineage>
        <taxon>Eukaryota</taxon>
        <taxon>Fungi</taxon>
        <taxon>Fungi incertae sedis</taxon>
        <taxon>Mucoromycota</taxon>
        <taxon>Mucoromycotina</taxon>
        <taxon>Mucoromycetes</taxon>
        <taxon>Mucorales</taxon>
        <taxon>Mucorineae</taxon>
        <taxon>Mucoraceae</taxon>
        <taxon>Mucor</taxon>
    </lineage>
</organism>
<evidence type="ECO:0000313" key="12">
    <source>
        <dbReference type="Proteomes" id="UP000650833"/>
    </source>
</evidence>
<dbReference type="GO" id="GO:0016020">
    <property type="term" value="C:membrane"/>
    <property type="evidence" value="ECO:0007669"/>
    <property type="project" value="TreeGrafter"/>
</dbReference>
<evidence type="ECO:0000256" key="4">
    <source>
        <dbReference type="ARBA" id="ARBA00022723"/>
    </source>
</evidence>
<dbReference type="SUPFAM" id="SSF140856">
    <property type="entry name" value="USP8 N-terminal domain-like"/>
    <property type="match status" value="1"/>
</dbReference>
<dbReference type="EMBL" id="JAEPRC010000363">
    <property type="protein sequence ID" value="KAG2199123.1"/>
    <property type="molecule type" value="Genomic_DNA"/>
</dbReference>
<dbReference type="InterPro" id="IPR044098">
    <property type="entry name" value="STAMBP/STALP-like_MPN"/>
</dbReference>
<gene>
    <name evidence="11" type="ORF">INT46_000868</name>
</gene>
<dbReference type="SMART" id="SM00232">
    <property type="entry name" value="JAB_MPN"/>
    <property type="match status" value="1"/>
</dbReference>
<keyword evidence="6" id="KW-0378">Hydrolase</keyword>
<dbReference type="Pfam" id="PF01398">
    <property type="entry name" value="JAB"/>
    <property type="match status" value="1"/>
</dbReference>
<evidence type="ECO:0000256" key="2">
    <source>
        <dbReference type="ARBA" id="ARBA00010981"/>
    </source>
</evidence>
<accession>A0A8H7QWQ3</accession>
<comment type="similarity">
    <text evidence="2">Belongs to the peptidase M67C family.</text>
</comment>
<evidence type="ECO:0000256" key="1">
    <source>
        <dbReference type="ARBA" id="ARBA00001947"/>
    </source>
</evidence>
<dbReference type="PANTHER" id="PTHR12947">
    <property type="entry name" value="AMSH-LIKE PROTEASE"/>
    <property type="match status" value="1"/>
</dbReference>
<dbReference type="Proteomes" id="UP000650833">
    <property type="component" value="Unassembled WGS sequence"/>
</dbReference>
<reference evidence="11" key="1">
    <citation type="submission" date="2020-12" db="EMBL/GenBank/DDBJ databases">
        <title>Metabolic potential, ecology and presence of endohyphal bacteria is reflected in genomic diversity of Mucoromycotina.</title>
        <authorList>
            <person name="Muszewska A."/>
            <person name="Okrasinska A."/>
            <person name="Steczkiewicz K."/>
            <person name="Drgas O."/>
            <person name="Orlowska M."/>
            <person name="Perlinska-Lenart U."/>
            <person name="Aleksandrzak-Piekarczyk T."/>
            <person name="Szatraj K."/>
            <person name="Zielenkiewicz U."/>
            <person name="Pilsyk S."/>
            <person name="Malc E."/>
            <person name="Mieczkowski P."/>
            <person name="Kruszewska J.S."/>
            <person name="Biernat P."/>
            <person name="Pawlowska J."/>
        </authorList>
    </citation>
    <scope>NUCLEOTIDE SEQUENCE</scope>
    <source>
        <strain evidence="11">CBS 226.32</strain>
    </source>
</reference>
<keyword evidence="4" id="KW-0479">Metal-binding</keyword>
<sequence length="422" mass="48568">MPPLNSPPKSIKELNAMAKVHVEDCIPIDIYLSSADLLLKQARIYFKEENQEQAYLYFMKYINLILNELGNRPEFDYLNNQALIKTSIEALDAVELLRPTIEAVNESYQLSQKENSRNDAKQATKLKQNQIHRQPRLRLEEEFYFNQDSINTQNNYIQCKSDQRSESPMNWDYSNSTIQLVNKNKNNNVPPPPIPPKIKLDKDIPPPLPPKLQLFLTRENQEETDASLLADSFYGSSNTKLRVLNIPQDIQTKFLKLARFNTKNNVETCGILSGKLKSNQLFVTSLIIPNQMGTSDTCATKDEESIFEFQDKRGLITLGWIHTHPSQSCFLSSVDLHTQCSYQLMLPEAIAIVCSPSHKPDFGIFRITTPNGLKEITNCRIREPFHPHESNQMILYNNILQDTHLIQMQNSFQLEIIDLRDI</sequence>
<protein>
    <recommendedName>
        <fullName evidence="10">MPN domain-containing protein</fullName>
    </recommendedName>
</protein>
<keyword evidence="3" id="KW-0645">Protease</keyword>
<dbReference type="Gene3D" id="1.20.58.80">
    <property type="entry name" value="Phosphotransferase system, lactose/cellobiose-type IIA subunit"/>
    <property type="match status" value="1"/>
</dbReference>
<dbReference type="GO" id="GO:0070536">
    <property type="term" value="P:protein K63-linked deubiquitination"/>
    <property type="evidence" value="ECO:0007669"/>
    <property type="project" value="InterPro"/>
</dbReference>
<evidence type="ECO:0000313" key="11">
    <source>
        <dbReference type="EMBL" id="KAG2199123.1"/>
    </source>
</evidence>
<dbReference type="InterPro" id="IPR037518">
    <property type="entry name" value="MPN"/>
</dbReference>
<dbReference type="InterPro" id="IPR000555">
    <property type="entry name" value="JAMM/MPN+_dom"/>
</dbReference>
<name>A0A8H7QWQ3_9FUNG</name>
<evidence type="ECO:0000259" key="10">
    <source>
        <dbReference type="PROSITE" id="PS50249"/>
    </source>
</evidence>
<feature type="region of interest" description="Disordered" evidence="9">
    <location>
        <begin position="112"/>
        <end position="132"/>
    </location>
</feature>
<dbReference type="GO" id="GO:0140492">
    <property type="term" value="F:metal-dependent deubiquitinase activity"/>
    <property type="evidence" value="ECO:0007669"/>
    <property type="project" value="InterPro"/>
</dbReference>
<dbReference type="InterPro" id="IPR015063">
    <property type="entry name" value="USP8_dimer"/>
</dbReference>
<evidence type="ECO:0000256" key="7">
    <source>
        <dbReference type="ARBA" id="ARBA00022833"/>
    </source>
</evidence>
<dbReference type="PROSITE" id="PS50249">
    <property type="entry name" value="MPN"/>
    <property type="match status" value="1"/>
</dbReference>
<comment type="caution">
    <text evidence="11">The sequence shown here is derived from an EMBL/GenBank/DDBJ whole genome shotgun (WGS) entry which is preliminary data.</text>
</comment>
<dbReference type="Gene3D" id="3.40.140.10">
    <property type="entry name" value="Cytidine Deaminase, domain 2"/>
    <property type="match status" value="1"/>
</dbReference>
<dbReference type="GO" id="GO:0046872">
    <property type="term" value="F:metal ion binding"/>
    <property type="evidence" value="ECO:0007669"/>
    <property type="project" value="UniProtKB-KW"/>
</dbReference>
<dbReference type="GO" id="GO:0061578">
    <property type="term" value="F:K63-linked deubiquitinase activity"/>
    <property type="evidence" value="ECO:0007669"/>
    <property type="project" value="InterPro"/>
</dbReference>
<dbReference type="CDD" id="cd08066">
    <property type="entry name" value="MPN_AMSH_like"/>
    <property type="match status" value="1"/>
</dbReference>
<dbReference type="SUPFAM" id="SSF102712">
    <property type="entry name" value="JAB1/MPN domain"/>
    <property type="match status" value="1"/>
</dbReference>